<keyword evidence="1" id="KW-1133">Transmembrane helix</keyword>
<evidence type="ECO:0000256" key="1">
    <source>
        <dbReference type="SAM" id="Phobius"/>
    </source>
</evidence>
<dbReference type="InterPro" id="IPR053220">
    <property type="entry name" value="Nematode_rcpt-like_serp_H"/>
</dbReference>
<feature type="transmembrane region" description="Helical" evidence="1">
    <location>
        <begin position="53"/>
        <end position="78"/>
    </location>
</feature>
<dbReference type="eggNOG" id="ENOG502SY7B">
    <property type="taxonomic scope" value="Eukaryota"/>
</dbReference>
<dbReference type="STRING" id="1561998.A0A1I7V267"/>
<sequence length="176" mass="20465">MDTPEFVSTSLHIITIFATPFHILGIYCILFQTPKAMSSVKWAMFNFHFWCMLLDWSLTILTVPFILFPAMAGFPLGILKDFGVPTDYQVYLIVTLISGKSHLFCKCAPMTITAVGASMKFIFENRYYIMFARETRWKHCRRLFLTINMFLYATFFIPALIMVPDQEEGLKHIYKV</sequence>
<keyword evidence="2" id="KW-1185">Reference proteome</keyword>
<evidence type="ECO:0000313" key="3">
    <source>
        <dbReference type="WBParaSite" id="Csp11.Scaffold630.g21651.t1"/>
    </source>
</evidence>
<keyword evidence="1" id="KW-0472">Membrane</keyword>
<dbReference type="InterPro" id="IPR019422">
    <property type="entry name" value="7TM_GPCR_serpentine_rcpt_Srh"/>
</dbReference>
<dbReference type="PANTHER" id="PTHR22941:SF13">
    <property type="entry name" value="SERPENTINE RECEPTOR, CLASS H"/>
    <property type="match status" value="1"/>
</dbReference>
<accession>A0A1I7V267</accession>
<reference evidence="3" key="1">
    <citation type="submission" date="2016-11" db="UniProtKB">
        <authorList>
            <consortium name="WormBaseParasite"/>
        </authorList>
    </citation>
    <scope>IDENTIFICATION</scope>
</reference>
<keyword evidence="1" id="KW-0812">Transmembrane</keyword>
<feature type="transmembrane region" description="Helical" evidence="1">
    <location>
        <begin position="12"/>
        <end position="32"/>
    </location>
</feature>
<protein>
    <submittedName>
        <fullName evidence="3">Serpentine Receptor, class T</fullName>
    </submittedName>
</protein>
<proteinExistence type="predicted"/>
<dbReference type="PANTHER" id="PTHR22941">
    <property type="entry name" value="SERPENTINE RECEPTOR"/>
    <property type="match status" value="1"/>
</dbReference>
<dbReference type="AlphaFoldDB" id="A0A1I7V267"/>
<organism evidence="2 3">
    <name type="scientific">Caenorhabditis tropicalis</name>
    <dbReference type="NCBI Taxonomy" id="1561998"/>
    <lineage>
        <taxon>Eukaryota</taxon>
        <taxon>Metazoa</taxon>
        <taxon>Ecdysozoa</taxon>
        <taxon>Nematoda</taxon>
        <taxon>Chromadorea</taxon>
        <taxon>Rhabditida</taxon>
        <taxon>Rhabditina</taxon>
        <taxon>Rhabditomorpha</taxon>
        <taxon>Rhabditoidea</taxon>
        <taxon>Rhabditidae</taxon>
        <taxon>Peloderinae</taxon>
        <taxon>Caenorhabditis</taxon>
    </lineage>
</organism>
<evidence type="ECO:0000313" key="2">
    <source>
        <dbReference type="Proteomes" id="UP000095282"/>
    </source>
</evidence>
<dbReference type="Pfam" id="PF10318">
    <property type="entry name" value="7TM_GPCR_Srh"/>
    <property type="match status" value="2"/>
</dbReference>
<feature type="transmembrane region" description="Helical" evidence="1">
    <location>
        <begin position="143"/>
        <end position="163"/>
    </location>
</feature>
<feature type="transmembrane region" description="Helical" evidence="1">
    <location>
        <begin position="90"/>
        <end position="123"/>
    </location>
</feature>
<name>A0A1I7V267_9PELO</name>
<dbReference type="Proteomes" id="UP000095282">
    <property type="component" value="Unplaced"/>
</dbReference>
<dbReference type="WBParaSite" id="Csp11.Scaffold630.g21651.t1">
    <property type="protein sequence ID" value="Csp11.Scaffold630.g21651.t1"/>
    <property type="gene ID" value="Csp11.Scaffold630.g21651"/>
</dbReference>